<protein>
    <recommendedName>
        <fullName evidence="3">Alanine--tRNA ligase</fullName>
    </recommendedName>
</protein>
<evidence type="ECO:0000313" key="2">
    <source>
        <dbReference type="Proteomes" id="UP000245872"/>
    </source>
</evidence>
<keyword evidence="2" id="KW-1185">Reference proteome</keyword>
<dbReference type="EMBL" id="CP029619">
    <property type="protein sequence ID" value="AWN81519.1"/>
    <property type="molecule type" value="Genomic_DNA"/>
</dbReference>
<name>A0A2Z3L7V5_9BACT</name>
<evidence type="ECO:0000313" key="1">
    <source>
        <dbReference type="EMBL" id="AWN81519.1"/>
    </source>
</evidence>
<dbReference type="Proteomes" id="UP000245872">
    <property type="component" value="Chromosome"/>
</dbReference>
<dbReference type="AlphaFoldDB" id="A0A2Z3L7V5"/>
<accession>A0A2Z3L7V5</accession>
<sequence>MSYLKSSDILQIERIFKKECQKFQYNWQGEYDLICNDGVLFRNSTISGFLPDIIKNRTLIPTALSQTCLRERVAPDYLHVFNMLGVVAMESELFNILLLTLNFFRSLGYTSDRLIIYGPAGNSLWMDLINSQANLRYIELLHNKQKYWVEWNFKNISIKGVRITIALDQVNRVVPVGNIIILSNAQSRKYIDAGFGIECIEAYPYGGVIEQIPRFSQLLSLVGAKQGFDFLRQLFAADLLITRGLLPGAKGHRHVLRCFLRKLIKNRPNFSVILPKMEKVLAADFSKLHKYLTEEAFALRTNKKSTSLAFKFYTRNPQMYNDAHLWSTFGLKNLNEKF</sequence>
<dbReference type="RefSeq" id="WP_109996971.1">
    <property type="nucleotide sequence ID" value="NZ_CP029619.1"/>
</dbReference>
<evidence type="ECO:0008006" key="3">
    <source>
        <dbReference type="Google" id="ProtNLM"/>
    </source>
</evidence>
<dbReference type="KEGG" id="cher:DK880_00185"/>
<proteinExistence type="predicted"/>
<gene>
    <name evidence="1" type="ORF">DK880_00185</name>
</gene>
<organism evidence="1 2">
    <name type="scientific">Candidatus Cardinium hertigii</name>
    <dbReference type="NCBI Taxonomy" id="247481"/>
    <lineage>
        <taxon>Bacteria</taxon>
        <taxon>Pseudomonadati</taxon>
        <taxon>Bacteroidota</taxon>
        <taxon>Cytophagia</taxon>
        <taxon>Cytophagales</taxon>
        <taxon>Amoebophilaceae</taxon>
        <taxon>Candidatus Cardinium</taxon>
    </lineage>
</organism>
<reference evidence="1 2" key="1">
    <citation type="submission" date="2018-05" db="EMBL/GenBank/DDBJ databases">
        <title>Candidatus Cardinium hertigii Genome Assembly.</title>
        <authorList>
            <person name="Showmaker K.C."/>
            <person name="Walden K.O."/>
            <person name="Fields C.J."/>
            <person name="Lambert K.N."/>
            <person name="Hudson M.E."/>
        </authorList>
    </citation>
    <scope>NUCLEOTIDE SEQUENCE [LARGE SCALE GENOMIC DNA]</scope>
    <source>
        <strain evidence="2">cHgTN10</strain>
    </source>
</reference>